<feature type="domain" description="Mce/MlaD" evidence="3">
    <location>
        <begin position="49"/>
        <end position="124"/>
    </location>
</feature>
<reference evidence="5" key="1">
    <citation type="submission" date="2024-05" db="EMBL/GenBank/DDBJ databases">
        <authorList>
            <person name="Kim S."/>
            <person name="Heo J."/>
            <person name="Choi H."/>
            <person name="Choi Y."/>
            <person name="Kwon S.-W."/>
            <person name="Kim Y."/>
        </authorList>
    </citation>
    <scope>NUCLEOTIDE SEQUENCE</scope>
    <source>
        <strain evidence="5">KACC 23699</strain>
    </source>
</reference>
<evidence type="ECO:0000256" key="2">
    <source>
        <dbReference type="SAM" id="Phobius"/>
    </source>
</evidence>
<name>A0AAU7JPV7_9MICO</name>
<dbReference type="InterPro" id="IPR024516">
    <property type="entry name" value="Mce_C"/>
</dbReference>
<dbReference type="GO" id="GO:0051701">
    <property type="term" value="P:biological process involved in interaction with host"/>
    <property type="evidence" value="ECO:0007669"/>
    <property type="project" value="TreeGrafter"/>
</dbReference>
<accession>A0AAU7JPV7</accession>
<dbReference type="PANTHER" id="PTHR33371:SF19">
    <property type="entry name" value="MCE-FAMILY PROTEIN MCE4A"/>
    <property type="match status" value="1"/>
</dbReference>
<evidence type="ECO:0000313" key="5">
    <source>
        <dbReference type="EMBL" id="XBO42265.1"/>
    </source>
</evidence>
<dbReference type="InterPro" id="IPR003399">
    <property type="entry name" value="Mce/MlaD"/>
</dbReference>
<evidence type="ECO:0000259" key="4">
    <source>
        <dbReference type="Pfam" id="PF11887"/>
    </source>
</evidence>
<dbReference type="AlphaFoldDB" id="A0AAU7JPV7"/>
<keyword evidence="2" id="KW-1133">Transmembrane helix</keyword>
<feature type="domain" description="Mammalian cell entry C-terminal" evidence="4">
    <location>
        <begin position="131"/>
        <end position="348"/>
    </location>
</feature>
<feature type="region of interest" description="Disordered" evidence="1">
    <location>
        <begin position="353"/>
        <end position="383"/>
    </location>
</feature>
<dbReference type="PANTHER" id="PTHR33371">
    <property type="entry name" value="INTERMEMBRANE PHOSPHOLIPID TRANSPORT SYSTEM BINDING PROTEIN MLAD-RELATED"/>
    <property type="match status" value="1"/>
</dbReference>
<protein>
    <submittedName>
        <fullName evidence="5">MCE family protein</fullName>
    </submittedName>
</protein>
<gene>
    <name evidence="5" type="ORF">ABEG17_11795</name>
</gene>
<dbReference type="InterPro" id="IPR052336">
    <property type="entry name" value="MlaD_Phospholipid_Transporter"/>
</dbReference>
<dbReference type="RefSeq" id="WP_406829680.1">
    <property type="nucleotide sequence ID" value="NZ_CP157483.1"/>
</dbReference>
<feature type="transmembrane region" description="Helical" evidence="2">
    <location>
        <begin position="21"/>
        <end position="41"/>
    </location>
</feature>
<evidence type="ECO:0000259" key="3">
    <source>
        <dbReference type="Pfam" id="PF02470"/>
    </source>
</evidence>
<dbReference type="Pfam" id="PF11887">
    <property type="entry name" value="Mce4_CUP1"/>
    <property type="match status" value="1"/>
</dbReference>
<dbReference type="InterPro" id="IPR005693">
    <property type="entry name" value="Mce"/>
</dbReference>
<dbReference type="EMBL" id="CP157483">
    <property type="protein sequence ID" value="XBO42265.1"/>
    <property type="molecule type" value="Genomic_DNA"/>
</dbReference>
<evidence type="ECO:0000256" key="1">
    <source>
        <dbReference type="SAM" id="MobiDB-lite"/>
    </source>
</evidence>
<proteinExistence type="predicted"/>
<sequence length="445" mass="46365">MADTTAVGPAKGVLSRLGNKAYGVGFIAVVALLVGLSIASFQKRFTPVVTVTLLTDRIGSQLQTSSDVKLRGLIVGEVRSIRTTGDGASLQLALQPEMARLIPANVHARLLPKTLFGERFVDLVSPDAGGSGRTIAEGDTIGQDRSSVAIELEKVFADLLPLLRAVKPERLSATLNALASALEGRGTRLGQNLVLVDSYFKEINPKMPVIQADISGLADLASTYAVAAPDLVRAASTLATTNTTIVQKKDVLAGFLAGTAGFANEASGFLEANGERIIRVGQVQRPTVAVLARYSPQYPCFTQALVNWQPRIDEAFRDRQFHITVEVAPQRPGYTPGEEPRWGETRGPNCLGLPNPGGSQANPHQGPHFNDGTNAGGSSAGSALPSAFAGASGSAIVGVDSGLAGTEEEQRVVAALLSADGSAKPSAITTLLAGPMLRGSVVSQQ</sequence>
<dbReference type="NCBIfam" id="TIGR00996">
    <property type="entry name" value="Mtu_fam_mce"/>
    <property type="match status" value="1"/>
</dbReference>
<keyword evidence="2" id="KW-0812">Transmembrane</keyword>
<dbReference type="Pfam" id="PF02470">
    <property type="entry name" value="MlaD"/>
    <property type="match status" value="1"/>
</dbReference>
<keyword evidence="2" id="KW-0472">Membrane</keyword>
<dbReference type="GO" id="GO:0005576">
    <property type="term" value="C:extracellular region"/>
    <property type="evidence" value="ECO:0007669"/>
    <property type="project" value="TreeGrafter"/>
</dbReference>
<organism evidence="5">
    <name type="scientific">Pedococcus sp. KACC 23699</name>
    <dbReference type="NCBI Taxonomy" id="3149228"/>
    <lineage>
        <taxon>Bacteria</taxon>
        <taxon>Bacillati</taxon>
        <taxon>Actinomycetota</taxon>
        <taxon>Actinomycetes</taxon>
        <taxon>Micrococcales</taxon>
        <taxon>Intrasporangiaceae</taxon>
        <taxon>Pedococcus</taxon>
    </lineage>
</organism>